<keyword evidence="3" id="KW-1185">Reference proteome</keyword>
<evidence type="ECO:0000313" key="3">
    <source>
        <dbReference type="Proteomes" id="UP000093309"/>
    </source>
</evidence>
<reference evidence="3" key="1">
    <citation type="submission" date="2016-05" db="EMBL/GenBank/DDBJ databases">
        <title>Paenibacillus oryzae. sp. nov., isolated from the rice root.</title>
        <authorList>
            <person name="Zhang J."/>
            <person name="Zhang X."/>
        </authorList>
    </citation>
    <scope>NUCLEOTIDE SEQUENCE [LARGE SCALE GENOMIC DNA]</scope>
    <source>
        <strain evidence="3">KCTC13222</strain>
    </source>
</reference>
<dbReference type="Proteomes" id="UP000093309">
    <property type="component" value="Unassembled WGS sequence"/>
</dbReference>
<comment type="caution">
    <text evidence="2">The sequence shown here is derived from an EMBL/GenBank/DDBJ whole genome shotgun (WGS) entry which is preliminary data.</text>
</comment>
<dbReference type="STRING" id="512399.A8709_27575"/>
<dbReference type="OrthoDB" id="2652854at2"/>
<sequence>MWVMVKMVNVLLAVVACVAFLLIAYQADPPSAVHNPNPMQQNQEQFTRMQPPYYANSNK</sequence>
<name>A0A1C0ZU58_9BACL</name>
<dbReference type="EMBL" id="LYPC01000027">
    <property type="protein sequence ID" value="OCT11639.1"/>
    <property type="molecule type" value="Genomic_DNA"/>
</dbReference>
<dbReference type="AlphaFoldDB" id="A0A1C0ZU58"/>
<dbReference type="RefSeq" id="WP_065855186.1">
    <property type="nucleotide sequence ID" value="NZ_LYPC01000027.1"/>
</dbReference>
<gene>
    <name evidence="2" type="ORF">A8709_27575</name>
</gene>
<accession>A0A1C0ZU58</accession>
<dbReference type="PROSITE" id="PS51257">
    <property type="entry name" value="PROKAR_LIPOPROTEIN"/>
    <property type="match status" value="1"/>
</dbReference>
<protein>
    <submittedName>
        <fullName evidence="2">Uncharacterized protein</fullName>
    </submittedName>
</protein>
<feature type="region of interest" description="Disordered" evidence="1">
    <location>
        <begin position="33"/>
        <end position="59"/>
    </location>
</feature>
<feature type="compositionally biased region" description="Polar residues" evidence="1">
    <location>
        <begin position="37"/>
        <end position="48"/>
    </location>
</feature>
<evidence type="ECO:0000313" key="2">
    <source>
        <dbReference type="EMBL" id="OCT11639.1"/>
    </source>
</evidence>
<organism evidence="2 3">
    <name type="scientific">Paenibacillus pectinilyticus</name>
    <dbReference type="NCBI Taxonomy" id="512399"/>
    <lineage>
        <taxon>Bacteria</taxon>
        <taxon>Bacillati</taxon>
        <taxon>Bacillota</taxon>
        <taxon>Bacilli</taxon>
        <taxon>Bacillales</taxon>
        <taxon>Paenibacillaceae</taxon>
        <taxon>Paenibacillus</taxon>
    </lineage>
</organism>
<proteinExistence type="predicted"/>
<evidence type="ECO:0000256" key="1">
    <source>
        <dbReference type="SAM" id="MobiDB-lite"/>
    </source>
</evidence>